<reference evidence="1" key="1">
    <citation type="submission" date="2021-06" db="EMBL/GenBank/DDBJ databases">
        <authorList>
            <person name="Kallberg Y."/>
            <person name="Tangrot J."/>
            <person name="Rosling A."/>
        </authorList>
    </citation>
    <scope>NUCLEOTIDE SEQUENCE</scope>
    <source>
        <strain evidence="1">AU212A</strain>
    </source>
</reference>
<evidence type="ECO:0000313" key="1">
    <source>
        <dbReference type="EMBL" id="CAG8502607.1"/>
    </source>
</evidence>
<name>A0ACA9KZE3_9GLOM</name>
<sequence length="572" mass="66746">VELSLNDQLCHKHYVELIAFDRHSSPNKKQKRSNSVYNIQKQTENLSSNKQFDTESCYQRQYKRFVALGRDFEKEFSTLITRHQFVVKNKQPVVHLRNIQLDINNKGVKLNYQPFNEETELLKLDATVRACDESLLSRDGYRRLAAVEPQLIREHQVAERRIEITNIMNKKIGIETFSTDETINNPPSHEPAKIKNGAYRTIKSILSVLVPIWKQSSPPILLLGDTIRLKLGGDGHNVGRKQNHVMMTICLLNEGKKIGRIFERELSDLKNNGFFDHDGVHWPVELFFSGDWKFMYIIMGLNAPNSNYFCLYCTKKPVLFPAIDHYIPDELHLLLRISDVLMECLFNDLFKKKEFEKQVKLIVEAAFKNLSIQFEFFKSTGNKWTWTSLMGSDKKKMLEEFPVTQFIPGARGQNIEQLWREFYRLYNILRQSQLTDQEIHQYKIDAENWVRAFCCPSEGYINSSQNFGLYRKADVTPYMHVFAKHIPLFMQQLKAKGLSLQIFSTSSIEKKNHNQVRIFFGSTTMGGGNKEQSVVYDIMSFENRQLFYLINNTSKEITIQNINANNKENLLY</sequence>
<evidence type="ECO:0000313" key="2">
    <source>
        <dbReference type="Proteomes" id="UP000789860"/>
    </source>
</evidence>
<gene>
    <name evidence="1" type="ORF">SCALOS_LOCUS3310</name>
</gene>
<keyword evidence="2" id="KW-1185">Reference proteome</keyword>
<dbReference type="EMBL" id="CAJVPM010003534">
    <property type="protein sequence ID" value="CAG8502607.1"/>
    <property type="molecule type" value="Genomic_DNA"/>
</dbReference>
<accession>A0ACA9KZE3</accession>
<protein>
    <submittedName>
        <fullName evidence="1">10702_t:CDS:1</fullName>
    </submittedName>
</protein>
<proteinExistence type="predicted"/>
<feature type="non-terminal residue" evidence="1">
    <location>
        <position position="1"/>
    </location>
</feature>
<comment type="caution">
    <text evidence="1">The sequence shown here is derived from an EMBL/GenBank/DDBJ whole genome shotgun (WGS) entry which is preliminary data.</text>
</comment>
<dbReference type="Proteomes" id="UP000789860">
    <property type="component" value="Unassembled WGS sequence"/>
</dbReference>
<organism evidence="1 2">
    <name type="scientific">Scutellospora calospora</name>
    <dbReference type="NCBI Taxonomy" id="85575"/>
    <lineage>
        <taxon>Eukaryota</taxon>
        <taxon>Fungi</taxon>
        <taxon>Fungi incertae sedis</taxon>
        <taxon>Mucoromycota</taxon>
        <taxon>Glomeromycotina</taxon>
        <taxon>Glomeromycetes</taxon>
        <taxon>Diversisporales</taxon>
        <taxon>Gigasporaceae</taxon>
        <taxon>Scutellospora</taxon>
    </lineage>
</organism>